<evidence type="ECO:0000313" key="2">
    <source>
        <dbReference type="EMBL" id="CAD9212868.1"/>
    </source>
</evidence>
<organism evidence="2">
    <name type="scientific">Tetraselmis chuii</name>
    <dbReference type="NCBI Taxonomy" id="63592"/>
    <lineage>
        <taxon>Eukaryota</taxon>
        <taxon>Viridiplantae</taxon>
        <taxon>Chlorophyta</taxon>
        <taxon>core chlorophytes</taxon>
        <taxon>Chlorodendrophyceae</taxon>
        <taxon>Chlorodendrales</taxon>
        <taxon>Chlorodendraceae</taxon>
        <taxon>Tetraselmis</taxon>
    </lineage>
</organism>
<gene>
    <name evidence="2" type="ORF">TCHU04912_LOCUS15107</name>
</gene>
<feature type="region of interest" description="Disordered" evidence="1">
    <location>
        <begin position="1"/>
        <end position="32"/>
    </location>
</feature>
<dbReference type="AlphaFoldDB" id="A0A7S1SZ69"/>
<reference evidence="2" key="1">
    <citation type="submission" date="2021-01" db="EMBL/GenBank/DDBJ databases">
        <authorList>
            <person name="Corre E."/>
            <person name="Pelletier E."/>
            <person name="Niang G."/>
            <person name="Scheremetjew M."/>
            <person name="Finn R."/>
            <person name="Kale V."/>
            <person name="Holt S."/>
            <person name="Cochrane G."/>
            <person name="Meng A."/>
            <person name="Brown T."/>
            <person name="Cohen L."/>
        </authorList>
    </citation>
    <scope>NUCLEOTIDE SEQUENCE</scope>
    <source>
        <strain evidence="2">PLY429</strain>
    </source>
</reference>
<proteinExistence type="predicted"/>
<name>A0A7S1SZ69_9CHLO</name>
<evidence type="ECO:0000256" key="1">
    <source>
        <dbReference type="SAM" id="MobiDB-lite"/>
    </source>
</evidence>
<dbReference type="EMBL" id="HBGG01029150">
    <property type="protein sequence ID" value="CAD9212868.1"/>
    <property type="molecule type" value="Transcribed_RNA"/>
</dbReference>
<accession>A0A7S1SZ69</accession>
<protein>
    <submittedName>
        <fullName evidence="2">Uncharacterized protein</fullName>
    </submittedName>
</protein>
<sequence length="348" mass="39067">MLSEMMITGDMRGLSVGDDDPTTSGSDDAEGGHPLQLQDLVGELAKQHWSPGLPFSETQHLRLSSQLFCLRNLGIKRDLLRFETLMLKPEMSSDGGRALRQRWFICFRLYATFNSLNGTLDRNFLLPFVSAKVGGDRIQDTVERMVRWLDKREKYTNEILSAEAMFNLEEKSAWAVKSAYGHLKSSFASLKEVVQKHMQFAERVMPPAMEENITEREIRNMLTSLLAHLYEDASSGTTEVKNLYLGYIFLHLSGPDLRGAPAVVSVVADATQAKLREAWMPEVRALYFDVLYGLAELPVAGSPKKGGFIHRLLKRGGKHASSPKKKAAECYLHYAHARSKLLHSGLHT</sequence>